<evidence type="ECO:0000259" key="5">
    <source>
        <dbReference type="Pfam" id="PF00561"/>
    </source>
</evidence>
<name>A0A090CCV8_PODAN</name>
<feature type="region of interest" description="Disordered" evidence="3">
    <location>
        <begin position="444"/>
        <end position="467"/>
    </location>
</feature>
<evidence type="ECO:0000313" key="8">
    <source>
        <dbReference type="Proteomes" id="UP000001197"/>
    </source>
</evidence>
<comment type="similarity">
    <text evidence="1">Belongs to the peptidase S33 family.</text>
</comment>
<dbReference type="PANTHER" id="PTHR43248">
    <property type="entry name" value="2-SUCCINYL-6-HYDROXY-2,4-CYCLOHEXADIENE-1-CARBOXYLATE SYNTHASE"/>
    <property type="match status" value="1"/>
</dbReference>
<evidence type="ECO:0000256" key="3">
    <source>
        <dbReference type="SAM" id="MobiDB-lite"/>
    </source>
</evidence>
<dbReference type="eggNOG" id="ENOG502RY03">
    <property type="taxonomic scope" value="Eukaryota"/>
</dbReference>
<dbReference type="AlphaFoldDB" id="A0A090CCV8"/>
<keyword evidence="4" id="KW-1133">Transmembrane helix</keyword>
<dbReference type="InterPro" id="IPR029058">
    <property type="entry name" value="AB_hydrolase_fold"/>
</dbReference>
<evidence type="ECO:0008006" key="9">
    <source>
        <dbReference type="Google" id="ProtNLM"/>
    </source>
</evidence>
<proteinExistence type="inferred from homology"/>
<evidence type="ECO:0000313" key="7">
    <source>
        <dbReference type="EMBL" id="CDP22862.1"/>
    </source>
</evidence>
<evidence type="ECO:0000259" key="6">
    <source>
        <dbReference type="Pfam" id="PF08386"/>
    </source>
</evidence>
<evidence type="ECO:0000256" key="2">
    <source>
        <dbReference type="ARBA" id="ARBA00022801"/>
    </source>
</evidence>
<keyword evidence="4" id="KW-0472">Membrane</keyword>
<feature type="compositionally biased region" description="Low complexity" evidence="3">
    <location>
        <begin position="444"/>
        <end position="455"/>
    </location>
</feature>
<dbReference type="PANTHER" id="PTHR43248:SF25">
    <property type="entry name" value="AB HYDROLASE-1 DOMAIN-CONTAINING PROTEIN-RELATED"/>
    <property type="match status" value="1"/>
</dbReference>
<protein>
    <recommendedName>
        <fullName evidence="9">Hydrolase</fullName>
    </recommendedName>
</protein>
<dbReference type="Gene3D" id="3.40.50.1820">
    <property type="entry name" value="alpha/beta hydrolase"/>
    <property type="match status" value="1"/>
</dbReference>
<feature type="domain" description="AB hydrolase-1" evidence="5">
    <location>
        <begin position="152"/>
        <end position="326"/>
    </location>
</feature>
<dbReference type="InParanoid" id="A0A090CCV8"/>
<dbReference type="SUPFAM" id="SSF53474">
    <property type="entry name" value="alpha/beta-Hydrolases"/>
    <property type="match status" value="1"/>
</dbReference>
<keyword evidence="2" id="KW-0378">Hydrolase</keyword>
<dbReference type="Pfam" id="PF08386">
    <property type="entry name" value="Abhydrolase_4"/>
    <property type="match status" value="1"/>
</dbReference>
<accession>A0A090CCV8</accession>
<dbReference type="InterPro" id="IPR000073">
    <property type="entry name" value="AB_hydrolase_1"/>
</dbReference>
<dbReference type="InterPro" id="IPR013595">
    <property type="entry name" value="Pept_S33_TAP-like_C"/>
</dbReference>
<dbReference type="Proteomes" id="UP000001197">
    <property type="component" value="Chromosome 1"/>
</dbReference>
<sequence>MTMGVKASGAFRGYPWSTHWALSVSRALLPRHQHLRGFLTGACMAGLVLGLVVLLQLHGSFNDFLWPFWKSNTNGSDGKPTEPPPTFRWADITPSPTLTWHQCYSPDHDCARLDVPMDWQSPSDSARVVLAIIRLRAVATSASKNKTDYRGPVFFNPGGPGGSGIWSMLDHGRELQAILGKEQYDLVSFDPRGVGNSVPRIECWSQQQDRGVWDLQNSVLGTVDAHPGVVYDAYARAQAFSQVCENNPDLAGEDGILRHSSTVYHARDMLEILEQMGEEKLKYWGFSYGTVLGGTFAALWPHRIERMVNDGNVDYVEWYQGGYINFLHDADAVMEAFFTHCHRVGPLRCPFYSPTPSQTKSRLFSLLTSLRESPILVTPPPSNLTFSQQPPEIITYSRILHLLSTALYQPHLRFPLIAPVLSALESRNGLPYLAYTSPANNTSPSTPLCLSESLPPSTPLPSPSEGTPDAFPAIMCSDASNHPLTPSEFAAYALILQNISYSAGAVQSEFRLSCIGRTVRPKWELSPDFSWSQGVKTAFPILFVNNDADNVTPLVSARNNSRAFPGSRVLVQEEGYGHTSLAAGSRCTAGWVRRYFQQGEMPDGKEGCKSDRRLFDEEEEMMGQEDELGVAVRGLRKKVRIRPFYWG</sequence>
<reference evidence="7 8" key="1">
    <citation type="journal article" date="2008" name="Genome Biol.">
        <title>The genome sequence of the model ascomycete fungus Podospora anserina.</title>
        <authorList>
            <person name="Espagne E."/>
            <person name="Lespinet O."/>
            <person name="Malagnac F."/>
            <person name="Da Silva C."/>
            <person name="Jaillon O."/>
            <person name="Porcel B.M."/>
            <person name="Couloux A."/>
            <person name="Aury J.-M."/>
            <person name="Segurens B."/>
            <person name="Poulain J."/>
            <person name="Anthouard V."/>
            <person name="Grossetete S."/>
            <person name="Khalili H."/>
            <person name="Coppin E."/>
            <person name="Dequard-Chablat M."/>
            <person name="Picard M."/>
            <person name="Contamine V."/>
            <person name="Arnaise S."/>
            <person name="Bourdais A."/>
            <person name="Berteaux-Lecellier V."/>
            <person name="Gautheret D."/>
            <person name="de Vries R.P."/>
            <person name="Battaglia E."/>
            <person name="Coutinho P.M."/>
            <person name="Danchin E.G.J."/>
            <person name="Henrissat B."/>
            <person name="El Khoury R."/>
            <person name="Sainsard-Chanet A."/>
            <person name="Boivin A."/>
            <person name="Pinan-Lucarre B."/>
            <person name="Sellem C.H."/>
            <person name="Debuchy R."/>
            <person name="Wincker P."/>
            <person name="Weissenbach J."/>
            <person name="Silar P."/>
        </authorList>
    </citation>
    <scope>NUCLEOTIDE SEQUENCE [LARGE SCALE GENOMIC DNA]</scope>
    <source>
        <strain evidence="8">S / ATCC MYA-4624 / DSM 980 / FGSC 10383</strain>
    </source>
</reference>
<dbReference type="EMBL" id="FO904936">
    <property type="protein sequence ID" value="CDP22862.1"/>
    <property type="molecule type" value="Genomic_DNA"/>
</dbReference>
<organism evidence="7 8">
    <name type="scientific">Podospora anserina (strain S / ATCC MYA-4624 / DSM 980 / FGSC 10383)</name>
    <name type="common">Pleurage anserina</name>
    <dbReference type="NCBI Taxonomy" id="515849"/>
    <lineage>
        <taxon>Eukaryota</taxon>
        <taxon>Fungi</taxon>
        <taxon>Dikarya</taxon>
        <taxon>Ascomycota</taxon>
        <taxon>Pezizomycotina</taxon>
        <taxon>Sordariomycetes</taxon>
        <taxon>Sordariomycetidae</taxon>
        <taxon>Sordariales</taxon>
        <taxon>Podosporaceae</taxon>
        <taxon>Podospora</taxon>
        <taxon>Podospora anserina</taxon>
    </lineage>
</organism>
<feature type="transmembrane region" description="Helical" evidence="4">
    <location>
        <begin position="35"/>
        <end position="55"/>
    </location>
</feature>
<dbReference type="GO" id="GO:0016787">
    <property type="term" value="F:hydrolase activity"/>
    <property type="evidence" value="ECO:0007669"/>
    <property type="project" value="UniProtKB-KW"/>
</dbReference>
<evidence type="ECO:0000256" key="1">
    <source>
        <dbReference type="ARBA" id="ARBA00010088"/>
    </source>
</evidence>
<reference evidence="8" key="2">
    <citation type="journal article" date="2014" name="Genetics">
        <title>Maintaining two mating types: Structure of the mating type locus and its role in heterokaryosis in Podospora anserina.</title>
        <authorList>
            <person name="Grognet P."/>
            <person name="Bidard F."/>
            <person name="Kuchly C."/>
            <person name="Tong L.C.H."/>
            <person name="Coppin E."/>
            <person name="Benkhali J.A."/>
            <person name="Couloux A."/>
            <person name="Wincker P."/>
            <person name="Debuchy R."/>
            <person name="Silar P."/>
        </authorList>
    </citation>
    <scope>GENOME REANNOTATION</scope>
    <source>
        <strain evidence="8">S / ATCC MYA-4624 / DSM 980 / FGSC 10383</strain>
    </source>
</reference>
<dbReference type="STRING" id="515849.A0A090CCV8"/>
<keyword evidence="8" id="KW-1185">Reference proteome</keyword>
<keyword evidence="4" id="KW-0812">Transmembrane</keyword>
<dbReference type="Pfam" id="PF00561">
    <property type="entry name" value="Abhydrolase_1"/>
    <property type="match status" value="1"/>
</dbReference>
<dbReference type="InterPro" id="IPR051601">
    <property type="entry name" value="Serine_prot/Carboxylest_S33"/>
</dbReference>
<evidence type="ECO:0000256" key="4">
    <source>
        <dbReference type="SAM" id="Phobius"/>
    </source>
</evidence>
<feature type="domain" description="Peptidase S33 tripeptidyl aminopeptidase-like C-terminal" evidence="6">
    <location>
        <begin position="503"/>
        <end position="606"/>
    </location>
</feature>